<evidence type="ECO:0000256" key="4">
    <source>
        <dbReference type="ARBA" id="ARBA00022692"/>
    </source>
</evidence>
<evidence type="ECO:0000256" key="7">
    <source>
        <dbReference type="SAM" id="Phobius"/>
    </source>
</evidence>
<proteinExistence type="predicted"/>
<dbReference type="PANTHER" id="PTHR30047:SF7">
    <property type="entry name" value="HIGH-AFFINITY CHOLINE TRANSPORT PROTEIN"/>
    <property type="match status" value="1"/>
</dbReference>
<dbReference type="EMBL" id="CP071462">
    <property type="protein sequence ID" value="QSW99627.1"/>
    <property type="molecule type" value="Genomic_DNA"/>
</dbReference>
<dbReference type="InterPro" id="IPR000060">
    <property type="entry name" value="BCCT_transptr"/>
</dbReference>
<feature type="transmembrane region" description="Helical" evidence="7">
    <location>
        <begin position="18"/>
        <end position="37"/>
    </location>
</feature>
<feature type="transmembrane region" description="Helical" evidence="7">
    <location>
        <begin position="199"/>
        <end position="219"/>
    </location>
</feature>
<name>A0A8A2VG41_9EURY</name>
<keyword evidence="3" id="KW-1003">Cell membrane</keyword>
<feature type="transmembrane region" description="Helical" evidence="7">
    <location>
        <begin position="239"/>
        <end position="259"/>
    </location>
</feature>
<feature type="transmembrane region" description="Helical" evidence="7">
    <location>
        <begin position="494"/>
        <end position="514"/>
    </location>
</feature>
<dbReference type="RefSeq" id="WP_207289233.1">
    <property type="nucleotide sequence ID" value="NZ_CP071462.1"/>
</dbReference>
<feature type="transmembrane region" description="Helical" evidence="7">
    <location>
        <begin position="57"/>
        <end position="80"/>
    </location>
</feature>
<evidence type="ECO:0000256" key="1">
    <source>
        <dbReference type="ARBA" id="ARBA00004651"/>
    </source>
</evidence>
<keyword evidence="6 7" id="KW-0472">Membrane</keyword>
<keyword evidence="2" id="KW-0813">Transport</keyword>
<feature type="transmembrane region" description="Helical" evidence="7">
    <location>
        <begin position="327"/>
        <end position="345"/>
    </location>
</feature>
<evidence type="ECO:0000256" key="2">
    <source>
        <dbReference type="ARBA" id="ARBA00022448"/>
    </source>
</evidence>
<dbReference type="GO" id="GO:0005886">
    <property type="term" value="C:plasma membrane"/>
    <property type="evidence" value="ECO:0007669"/>
    <property type="project" value="UniProtKB-SubCell"/>
</dbReference>
<dbReference type="PANTHER" id="PTHR30047">
    <property type="entry name" value="HIGH-AFFINITY CHOLINE TRANSPORT PROTEIN-RELATED"/>
    <property type="match status" value="1"/>
</dbReference>
<sequence>MSDAEAGMMRRFFDELDPVVFLFGALLTVGVIVAFFLDREFVANGITTVHGEMLSYMNWALLVIVFLIVLFLLFLIVGPWGKIKMGDEDPEYSFFSFFTMLYSAGFAAGVVFWGPTEGLFYYADPNPLFDVEAGSGAAMTLAIQQTLFHWALPQLAVFTIMGIAIGYFAYNYDDVPLRVSSALTPLLGKENLDGPAAKVIDILAVFATIGGVATSLGFIGSQFISGLDYQWGIDMGDAGILVVVTTMTILFTISMVLGVDKGIRRLSNFNMGLFVVIMFATFIAGPTMFLLLLGSQAMGGMISDFVSMSLYTGAGEGGTGWVESWTVFYWAWALSWSPFAGLFIARISKGRTVREVAFTGIVATSAATIPWFTFVGGTAVWAEHNGVADFGAVISGEAGPEVAGFILFDALSISIAGVTLPIDSLLIIGFMVIVTTFFVTSADSSTLAVSMMTTGGKASPSTINRVFWGIVLGLTAAILMILGGEGGTGALQDAVVITGAPFAIVCFAALLCLVKDFSGTRGRVLLQEKTVIFGSARGRTEDEPTTAAEPGDDD</sequence>
<feature type="transmembrane region" description="Helical" evidence="7">
    <location>
        <begin position="463"/>
        <end position="482"/>
    </location>
</feature>
<keyword evidence="5 7" id="KW-1133">Transmembrane helix</keyword>
<feature type="transmembrane region" description="Helical" evidence="7">
    <location>
        <begin position="357"/>
        <end position="382"/>
    </location>
</feature>
<evidence type="ECO:0000256" key="6">
    <source>
        <dbReference type="ARBA" id="ARBA00023136"/>
    </source>
</evidence>
<evidence type="ECO:0000256" key="3">
    <source>
        <dbReference type="ARBA" id="ARBA00022475"/>
    </source>
</evidence>
<keyword evidence="9" id="KW-1185">Reference proteome</keyword>
<dbReference type="Pfam" id="PF02028">
    <property type="entry name" value="BCCT"/>
    <property type="match status" value="1"/>
</dbReference>
<feature type="transmembrane region" description="Helical" evidence="7">
    <location>
        <begin position="147"/>
        <end position="170"/>
    </location>
</feature>
<gene>
    <name evidence="8" type="ORF">J0X25_01300</name>
</gene>
<accession>A0A8A2VG41</accession>
<evidence type="ECO:0000313" key="8">
    <source>
        <dbReference type="EMBL" id="QSW99627.1"/>
    </source>
</evidence>
<dbReference type="KEGG" id="hakz:J0X25_01300"/>
<organism evidence="8 9">
    <name type="scientific">Haloterrigena alkaliphila</name>
    <dbReference type="NCBI Taxonomy" id="2816475"/>
    <lineage>
        <taxon>Archaea</taxon>
        <taxon>Methanobacteriati</taxon>
        <taxon>Methanobacteriota</taxon>
        <taxon>Stenosarchaea group</taxon>
        <taxon>Halobacteria</taxon>
        <taxon>Halobacteriales</taxon>
        <taxon>Natrialbaceae</taxon>
        <taxon>Haloterrigena</taxon>
    </lineage>
</organism>
<dbReference type="AlphaFoldDB" id="A0A8A2VG41"/>
<comment type="subcellular location">
    <subcellularLocation>
        <location evidence="1">Cell membrane</location>
        <topology evidence="1">Multi-pass membrane protein</topology>
    </subcellularLocation>
</comment>
<protein>
    <submittedName>
        <fullName evidence="8">BCCT family transporter</fullName>
    </submittedName>
</protein>
<feature type="transmembrane region" description="Helical" evidence="7">
    <location>
        <begin position="271"/>
        <end position="293"/>
    </location>
</feature>
<feature type="transmembrane region" description="Helical" evidence="7">
    <location>
        <begin position="92"/>
        <end position="113"/>
    </location>
</feature>
<evidence type="ECO:0000256" key="5">
    <source>
        <dbReference type="ARBA" id="ARBA00022989"/>
    </source>
</evidence>
<evidence type="ECO:0000313" key="9">
    <source>
        <dbReference type="Proteomes" id="UP000663203"/>
    </source>
</evidence>
<feature type="transmembrane region" description="Helical" evidence="7">
    <location>
        <begin position="424"/>
        <end position="442"/>
    </location>
</feature>
<reference evidence="8 9" key="1">
    <citation type="submission" date="2021-03" db="EMBL/GenBank/DDBJ databases">
        <title>Haloterrigena longa sp. nov. and Haloterrigena limicola sp. nov., extremely halophilic archaea isolated from a salt lake.</title>
        <authorList>
            <person name="Henglin C."/>
        </authorList>
    </citation>
    <scope>NUCLEOTIDE SEQUENCE [LARGE SCALE GENOMIC DNA]</scope>
    <source>
        <strain evidence="8 9">KZCA68</strain>
    </source>
</reference>
<dbReference type="GO" id="GO:0022857">
    <property type="term" value="F:transmembrane transporter activity"/>
    <property type="evidence" value="ECO:0007669"/>
    <property type="project" value="InterPro"/>
</dbReference>
<dbReference type="Proteomes" id="UP000663203">
    <property type="component" value="Chromosome"/>
</dbReference>
<dbReference type="GeneID" id="63185899"/>
<keyword evidence="4 7" id="KW-0812">Transmembrane</keyword>